<dbReference type="InterPro" id="IPR012677">
    <property type="entry name" value="Nucleotide-bd_a/b_plait_sf"/>
</dbReference>
<dbReference type="Gene3D" id="3.30.70.330">
    <property type="match status" value="1"/>
</dbReference>
<dbReference type="KEGG" id="nsu:110591386"/>
<gene>
    <name evidence="6" type="primary">LOC110591386</name>
</gene>
<dbReference type="RefSeq" id="XP_044769032.1">
    <property type="nucleotide sequence ID" value="XM_044913097.1"/>
</dbReference>
<name>A0A8M1M5J7_NEOSC</name>
<dbReference type="GO" id="GO:0003735">
    <property type="term" value="F:structural constituent of ribosome"/>
    <property type="evidence" value="ECO:0007669"/>
    <property type="project" value="InterPro"/>
</dbReference>
<dbReference type="SUPFAM" id="SSF54189">
    <property type="entry name" value="Ribosomal proteins S24e, L23 and L15e"/>
    <property type="match status" value="1"/>
</dbReference>
<feature type="compositionally biased region" description="Basic residues" evidence="4">
    <location>
        <begin position="15"/>
        <end position="45"/>
    </location>
</feature>
<evidence type="ECO:0000256" key="2">
    <source>
        <dbReference type="ARBA" id="ARBA00022980"/>
    </source>
</evidence>
<reference evidence="6" key="1">
    <citation type="submission" date="2025-08" db="UniProtKB">
        <authorList>
            <consortium name="RefSeq"/>
        </authorList>
    </citation>
    <scope>IDENTIFICATION</scope>
    <source>
        <tissue evidence="6">Blood</tissue>
    </source>
</reference>
<dbReference type="GeneID" id="110591386"/>
<dbReference type="Proteomes" id="UP000248481">
    <property type="component" value="Chromosome 2"/>
</dbReference>
<dbReference type="GO" id="GO:0006412">
    <property type="term" value="P:translation"/>
    <property type="evidence" value="ECO:0007669"/>
    <property type="project" value="InterPro"/>
</dbReference>
<protein>
    <submittedName>
        <fullName evidence="6">60S ribosomal protein L23a-like</fullName>
    </submittedName>
</protein>
<keyword evidence="2" id="KW-0689">Ribosomal protein</keyword>
<evidence type="ECO:0000313" key="6">
    <source>
        <dbReference type="RefSeq" id="XP_044769032.1"/>
    </source>
</evidence>
<keyword evidence="3" id="KW-0687">Ribonucleoprotein</keyword>
<dbReference type="GO" id="GO:0044391">
    <property type="term" value="C:ribosomal subunit"/>
    <property type="evidence" value="ECO:0007669"/>
    <property type="project" value="UniProtKB-ARBA"/>
</dbReference>
<comment type="similarity">
    <text evidence="1">Belongs to the universal ribosomal protein uL23 family.</text>
</comment>
<evidence type="ECO:0000256" key="4">
    <source>
        <dbReference type="SAM" id="MobiDB-lite"/>
    </source>
</evidence>
<organism evidence="5 6">
    <name type="scientific">Neomonachus schauinslandi</name>
    <name type="common">Hawaiian monk seal</name>
    <name type="synonym">Monachus schauinslandi</name>
    <dbReference type="NCBI Taxonomy" id="29088"/>
    <lineage>
        <taxon>Eukaryota</taxon>
        <taxon>Metazoa</taxon>
        <taxon>Chordata</taxon>
        <taxon>Craniata</taxon>
        <taxon>Vertebrata</taxon>
        <taxon>Euteleostomi</taxon>
        <taxon>Mammalia</taxon>
        <taxon>Eutheria</taxon>
        <taxon>Laurasiatheria</taxon>
        <taxon>Carnivora</taxon>
        <taxon>Caniformia</taxon>
        <taxon>Pinnipedia</taxon>
        <taxon>Phocidae</taxon>
        <taxon>Monachinae</taxon>
        <taxon>Monachini</taxon>
        <taxon>Neomonachus</taxon>
    </lineage>
</organism>
<accession>A0A8M1M5J7</accession>
<dbReference type="PANTHER" id="PTHR11620">
    <property type="entry name" value="60S RIBOSOMAL PROTEIN L23A"/>
    <property type="match status" value="1"/>
</dbReference>
<dbReference type="AlphaFoldDB" id="A0A8M1M5J7"/>
<dbReference type="InterPro" id="IPR012678">
    <property type="entry name" value="Ribosomal_uL23/eL15/eS24_sf"/>
</dbReference>
<evidence type="ECO:0000313" key="5">
    <source>
        <dbReference type="Proteomes" id="UP000248481"/>
    </source>
</evidence>
<feature type="region of interest" description="Disordered" evidence="4">
    <location>
        <begin position="1"/>
        <end position="92"/>
    </location>
</feature>
<dbReference type="InterPro" id="IPR013025">
    <property type="entry name" value="Ribosomal_uL23-like"/>
</dbReference>
<proteinExistence type="inferred from homology"/>
<sequence>MVPKAKKEAPATPKAKAKTVKAKKAVLKSVHSHKKKKRRRRRSTHHPYSNGPRHCISKGSPNVLERVPPGETSLTTMPSSSSSSPTTESAMKKIEDSNTLVFIVDIKANKY</sequence>
<evidence type="ECO:0000256" key="3">
    <source>
        <dbReference type="ARBA" id="ARBA00023274"/>
    </source>
</evidence>
<feature type="compositionally biased region" description="Low complexity" evidence="4">
    <location>
        <begin position="71"/>
        <end position="89"/>
    </location>
</feature>
<keyword evidence="5" id="KW-1185">Reference proteome</keyword>
<evidence type="ECO:0000256" key="1">
    <source>
        <dbReference type="ARBA" id="ARBA00006700"/>
    </source>
</evidence>